<evidence type="ECO:0000313" key="2">
    <source>
        <dbReference type="EMBL" id="OHA44013.1"/>
    </source>
</evidence>
<accession>A0A1G2P6V8</accession>
<reference evidence="2 3" key="1">
    <citation type="journal article" date="2016" name="Nat. Commun.">
        <title>Thousands of microbial genomes shed light on interconnected biogeochemical processes in an aquifer system.</title>
        <authorList>
            <person name="Anantharaman K."/>
            <person name="Brown C.T."/>
            <person name="Hug L.A."/>
            <person name="Sharon I."/>
            <person name="Castelle C.J."/>
            <person name="Probst A.J."/>
            <person name="Thomas B.C."/>
            <person name="Singh A."/>
            <person name="Wilkins M.J."/>
            <person name="Karaoz U."/>
            <person name="Brodie E.L."/>
            <person name="Williams K.H."/>
            <person name="Hubbard S.S."/>
            <person name="Banfield J.F."/>
        </authorList>
    </citation>
    <scope>NUCLEOTIDE SEQUENCE [LARGE SCALE GENOMIC DNA]</scope>
</reference>
<evidence type="ECO:0000313" key="3">
    <source>
        <dbReference type="Proteomes" id="UP000176355"/>
    </source>
</evidence>
<comment type="caution">
    <text evidence="2">The sequence shown here is derived from an EMBL/GenBank/DDBJ whole genome shotgun (WGS) entry which is preliminary data.</text>
</comment>
<protein>
    <submittedName>
        <fullName evidence="2">Uncharacterized protein</fullName>
    </submittedName>
</protein>
<dbReference type="AlphaFoldDB" id="A0A1G2P6V8"/>
<evidence type="ECO:0000256" key="1">
    <source>
        <dbReference type="SAM" id="Phobius"/>
    </source>
</evidence>
<feature type="transmembrane region" description="Helical" evidence="1">
    <location>
        <begin position="103"/>
        <end position="124"/>
    </location>
</feature>
<dbReference type="STRING" id="1802333.A3G03_00440"/>
<dbReference type="Proteomes" id="UP000176355">
    <property type="component" value="Unassembled WGS sequence"/>
</dbReference>
<proteinExistence type="predicted"/>
<keyword evidence="1" id="KW-0472">Membrane</keyword>
<feature type="transmembrane region" description="Helical" evidence="1">
    <location>
        <begin position="70"/>
        <end position="91"/>
    </location>
</feature>
<sequence>MAYSHFNKKIFAIGLALLITANLLALTTVFAQTPYVPLAPLPGTTDTDVGGKPAVQNAGNYIKGAFNLTIGIAAVLAIIMIVLGGIIYMGSESLGGKAKGKKWIFDAVLGLLLALGSYIILFTINPSLVNFNVNIDTITAPAAPPTVTTAPTFTTLLENIREAGNLTNQAVITANELSDSAERDRLLDIAEEMREEVSAIGAFNSRVDGIQIALGGGNLVGAQAMKMILNRKINDELDRLTDHIDYIATTEDAGGTEQNRLRSLVEQIKTIQTNTIDSIRDRIIADGYYFSYYQRQADGSDALRSDGPFLSQTDCQTDWTRVDQAAAETDSRDASAGTIIRTVGVCYKGAR</sequence>
<organism evidence="2 3">
    <name type="scientific">Candidatus Taylorbacteria bacterium RIFCSPLOWO2_12_FULL_44_15c</name>
    <dbReference type="NCBI Taxonomy" id="1802333"/>
    <lineage>
        <taxon>Bacteria</taxon>
        <taxon>Candidatus Tayloriibacteriota</taxon>
    </lineage>
</organism>
<name>A0A1G2P6V8_9BACT</name>
<gene>
    <name evidence="2" type="ORF">A3G03_00440</name>
</gene>
<keyword evidence="1" id="KW-1133">Transmembrane helix</keyword>
<dbReference type="EMBL" id="MHSL01000011">
    <property type="protein sequence ID" value="OHA44013.1"/>
    <property type="molecule type" value="Genomic_DNA"/>
</dbReference>
<keyword evidence="1" id="KW-0812">Transmembrane</keyword>